<proteinExistence type="predicted"/>
<organism evidence="1 2">
    <name type="scientific">Campylobacter gastrosuis</name>
    <dbReference type="NCBI Taxonomy" id="2974576"/>
    <lineage>
        <taxon>Bacteria</taxon>
        <taxon>Pseudomonadati</taxon>
        <taxon>Campylobacterota</taxon>
        <taxon>Epsilonproteobacteria</taxon>
        <taxon>Campylobacterales</taxon>
        <taxon>Campylobacteraceae</taxon>
        <taxon>Campylobacter</taxon>
    </lineage>
</organism>
<evidence type="ECO:0000313" key="2">
    <source>
        <dbReference type="Proteomes" id="UP001173801"/>
    </source>
</evidence>
<dbReference type="EMBL" id="JANURM010000035">
    <property type="protein sequence ID" value="MDL0090017.1"/>
    <property type="molecule type" value="Genomic_DNA"/>
</dbReference>
<comment type="caution">
    <text evidence="1">The sequence shown here is derived from an EMBL/GenBank/DDBJ whole genome shotgun (WGS) entry which is preliminary data.</text>
</comment>
<name>A0ABT7HTD4_9BACT</name>
<dbReference type="RefSeq" id="WP_284938819.1">
    <property type="nucleotide sequence ID" value="NZ_JANURM010000035.1"/>
</dbReference>
<protein>
    <submittedName>
        <fullName evidence="1">Uncharacterized protein</fullName>
    </submittedName>
</protein>
<dbReference type="Proteomes" id="UP001173801">
    <property type="component" value="Unassembled WGS sequence"/>
</dbReference>
<sequence>MVIQKYDISKTFKLSAQNIVSLSEIEQEKGFKSDSEAIRFCINFTKVAIKEGLDLVTISTLLEKLAQRG</sequence>
<reference evidence="1" key="1">
    <citation type="submission" date="2022-08" db="EMBL/GenBank/DDBJ databases">
        <authorList>
            <person name="Wang H."/>
        </authorList>
    </citation>
    <scope>NUCLEOTIDE SEQUENCE</scope>
    <source>
        <strain evidence="1">PS10</strain>
    </source>
</reference>
<gene>
    <name evidence="1" type="ORF">NYG85_11690</name>
</gene>
<keyword evidence="2" id="KW-1185">Reference proteome</keyword>
<accession>A0ABT7HTD4</accession>
<reference evidence="1" key="2">
    <citation type="journal article" date="2023" name="Microorganisms">
        <title>Isolation and Genomic Characteristics of Cat-Borne Campylobacter felis sp. nov. and Sheep-Borne Campylobacter ovis sp. nov.</title>
        <authorList>
            <person name="Wang H."/>
            <person name="Li Y."/>
            <person name="Gu Y."/>
            <person name="Zhou G."/>
            <person name="Chen X."/>
            <person name="Zhang X."/>
            <person name="Shao Z."/>
            <person name="Zhang J."/>
            <person name="Zhang M."/>
        </authorList>
    </citation>
    <scope>NUCLEOTIDE SEQUENCE</scope>
    <source>
        <strain evidence="1">PS10</strain>
    </source>
</reference>
<evidence type="ECO:0000313" key="1">
    <source>
        <dbReference type="EMBL" id="MDL0090017.1"/>
    </source>
</evidence>